<reference evidence="2 3" key="1">
    <citation type="journal article" date="2022" name="G3 (Bethesda)">
        <title>Whole-genome sequence and methylome profiling of the almond [Prunus dulcis (Mill.) D.A. Webb] cultivar 'Nonpareil'.</title>
        <authorList>
            <person name="D'Amico-Willman K.M."/>
            <person name="Ouma W.Z."/>
            <person name="Meulia T."/>
            <person name="Sideli G.M."/>
            <person name="Gradziel T.M."/>
            <person name="Fresnedo-Ramirez J."/>
        </authorList>
    </citation>
    <scope>NUCLEOTIDE SEQUENCE [LARGE SCALE GENOMIC DNA]</scope>
    <source>
        <strain evidence="2">Clone GOH B32 T37-40</strain>
    </source>
</reference>
<comment type="caution">
    <text evidence="2">The sequence shown here is derived from an EMBL/GenBank/DDBJ whole genome shotgun (WGS) entry which is preliminary data.</text>
</comment>
<dbReference type="EMBL" id="JAJFAZ020000004">
    <property type="protein sequence ID" value="KAI5335622.1"/>
    <property type="molecule type" value="Genomic_DNA"/>
</dbReference>
<proteinExistence type="predicted"/>
<feature type="compositionally biased region" description="Basic and acidic residues" evidence="1">
    <location>
        <begin position="9"/>
        <end position="20"/>
    </location>
</feature>
<accession>A0AAD4W458</accession>
<dbReference type="AlphaFoldDB" id="A0AAD4W458"/>
<evidence type="ECO:0000313" key="2">
    <source>
        <dbReference type="EMBL" id="KAI5335622.1"/>
    </source>
</evidence>
<evidence type="ECO:0000256" key="1">
    <source>
        <dbReference type="SAM" id="MobiDB-lite"/>
    </source>
</evidence>
<gene>
    <name evidence="2" type="ORF">L3X38_025755</name>
</gene>
<organism evidence="2 3">
    <name type="scientific">Prunus dulcis</name>
    <name type="common">Almond</name>
    <name type="synonym">Amygdalus dulcis</name>
    <dbReference type="NCBI Taxonomy" id="3755"/>
    <lineage>
        <taxon>Eukaryota</taxon>
        <taxon>Viridiplantae</taxon>
        <taxon>Streptophyta</taxon>
        <taxon>Embryophyta</taxon>
        <taxon>Tracheophyta</taxon>
        <taxon>Spermatophyta</taxon>
        <taxon>Magnoliopsida</taxon>
        <taxon>eudicotyledons</taxon>
        <taxon>Gunneridae</taxon>
        <taxon>Pentapetalae</taxon>
        <taxon>rosids</taxon>
        <taxon>fabids</taxon>
        <taxon>Rosales</taxon>
        <taxon>Rosaceae</taxon>
        <taxon>Amygdaloideae</taxon>
        <taxon>Amygdaleae</taxon>
        <taxon>Prunus</taxon>
    </lineage>
</organism>
<evidence type="ECO:0000313" key="3">
    <source>
        <dbReference type="Proteomes" id="UP001054821"/>
    </source>
</evidence>
<name>A0AAD4W458_PRUDU</name>
<feature type="region of interest" description="Disordered" evidence="1">
    <location>
        <begin position="1"/>
        <end position="20"/>
    </location>
</feature>
<protein>
    <submittedName>
        <fullName evidence="2">Uncharacterized protein</fullName>
    </submittedName>
</protein>
<sequence length="67" mass="7549">MLCPSSSRMRAELTAESDTARNRPDETLNVHLLGFNYMLYFRSRLNASARFLTWSARSGALTSMSST</sequence>
<keyword evidence="3" id="KW-1185">Reference proteome</keyword>
<dbReference type="Proteomes" id="UP001054821">
    <property type="component" value="Chromosome 4"/>
</dbReference>